<dbReference type="OrthoDB" id="2249481at2"/>
<sequence length="98" mass="11367">MNLKNFIKSTAELDPNLILKGDQDQVSFISKILVDSENQIILLTLSLTKPTSPLRLFDLRKQTSSAPSGFKFYLFNPQKQQKTYTFGYYLRDQYLVIK</sequence>
<dbReference type="AlphaFoldDB" id="A0A5R9BY91"/>
<evidence type="ECO:0000313" key="1">
    <source>
        <dbReference type="EMBL" id="TLQ04951.1"/>
    </source>
</evidence>
<reference evidence="1 2" key="1">
    <citation type="submission" date="2019-05" db="EMBL/GenBank/DDBJ databases">
        <title>The metagenome of a microbial culture collection derived from dairy environment covers the genomic content of the human microbiome.</title>
        <authorList>
            <person name="Roder T."/>
            <person name="Wuthrich D."/>
            <person name="Sattari Z."/>
            <person name="Von Ah U."/>
            <person name="Bar C."/>
            <person name="Ronchi F."/>
            <person name="Macpherson A.J."/>
            <person name="Ganal-Vonarburg S.C."/>
            <person name="Bruggmann R."/>
            <person name="Vergeres G."/>
        </authorList>
    </citation>
    <scope>NUCLEOTIDE SEQUENCE [LARGE SCALE GENOMIC DNA]</scope>
    <source>
        <strain evidence="1 2">FAM 18815</strain>
    </source>
</reference>
<name>A0A5R9BY91_9LACO</name>
<gene>
    <name evidence="1" type="ORF">FEZ51_03305</name>
</gene>
<dbReference type="EMBL" id="VBTH01000004">
    <property type="protein sequence ID" value="TLQ04951.1"/>
    <property type="molecule type" value="Genomic_DNA"/>
</dbReference>
<dbReference type="Proteomes" id="UP000305541">
    <property type="component" value="Unassembled WGS sequence"/>
</dbReference>
<accession>A0A5R9BY91</accession>
<comment type="caution">
    <text evidence="1">The sequence shown here is derived from an EMBL/GenBank/DDBJ whole genome shotgun (WGS) entry which is preliminary data.</text>
</comment>
<dbReference type="RefSeq" id="WP_138474006.1">
    <property type="nucleotide sequence ID" value="NZ_VBTH01000004.1"/>
</dbReference>
<organism evidence="1 2">
    <name type="scientific">Pediococcus stilesii</name>
    <dbReference type="NCBI Taxonomy" id="331679"/>
    <lineage>
        <taxon>Bacteria</taxon>
        <taxon>Bacillati</taxon>
        <taxon>Bacillota</taxon>
        <taxon>Bacilli</taxon>
        <taxon>Lactobacillales</taxon>
        <taxon>Lactobacillaceae</taxon>
        <taxon>Pediococcus</taxon>
    </lineage>
</organism>
<proteinExistence type="predicted"/>
<evidence type="ECO:0000313" key="2">
    <source>
        <dbReference type="Proteomes" id="UP000305541"/>
    </source>
</evidence>
<protein>
    <submittedName>
        <fullName evidence="1">Uncharacterized protein</fullName>
    </submittedName>
</protein>